<comment type="caution">
    <text evidence="1">The sequence shown here is derived from an EMBL/GenBank/DDBJ whole genome shotgun (WGS) entry which is preliminary data.</text>
</comment>
<dbReference type="EMBL" id="BARW01009152">
    <property type="protein sequence ID" value="GAI76847.1"/>
    <property type="molecule type" value="Genomic_DNA"/>
</dbReference>
<feature type="non-terminal residue" evidence="1">
    <location>
        <position position="1"/>
    </location>
</feature>
<reference evidence="1" key="1">
    <citation type="journal article" date="2014" name="Front. Microbiol.">
        <title>High frequency of phylogenetically diverse reductive dehalogenase-homologous genes in deep subseafloor sedimentary metagenomes.</title>
        <authorList>
            <person name="Kawai M."/>
            <person name="Futagami T."/>
            <person name="Toyoda A."/>
            <person name="Takaki Y."/>
            <person name="Nishi S."/>
            <person name="Hori S."/>
            <person name="Arai W."/>
            <person name="Tsubouchi T."/>
            <person name="Morono Y."/>
            <person name="Uchiyama I."/>
            <person name="Ito T."/>
            <person name="Fujiyama A."/>
            <person name="Inagaki F."/>
            <person name="Takami H."/>
        </authorList>
    </citation>
    <scope>NUCLEOTIDE SEQUENCE</scope>
    <source>
        <strain evidence="1">Expedition CK06-06</strain>
    </source>
</reference>
<gene>
    <name evidence="1" type="ORF">S12H4_18515</name>
</gene>
<evidence type="ECO:0000313" key="1">
    <source>
        <dbReference type="EMBL" id="GAI76847.1"/>
    </source>
</evidence>
<sequence length="67" mass="7472">TQGWRRAAGREVKAMPEELKKAGAEVVRLTKEVETLGRSLAEEAAKLVEEEVLPPEATKKRDDGKQR</sequence>
<dbReference type="AlphaFoldDB" id="X1R7Y6"/>
<organism evidence="1">
    <name type="scientific">marine sediment metagenome</name>
    <dbReference type="NCBI Taxonomy" id="412755"/>
    <lineage>
        <taxon>unclassified sequences</taxon>
        <taxon>metagenomes</taxon>
        <taxon>ecological metagenomes</taxon>
    </lineage>
</organism>
<name>X1R7Y6_9ZZZZ</name>
<accession>X1R7Y6</accession>
<protein>
    <submittedName>
        <fullName evidence="1">Uncharacterized protein</fullName>
    </submittedName>
</protein>
<proteinExistence type="predicted"/>